<dbReference type="AlphaFoldDB" id="A0A239JQ30"/>
<dbReference type="RefSeq" id="WP_089320988.1">
    <property type="nucleotide sequence ID" value="NZ_FZOQ01000023.1"/>
</dbReference>
<gene>
    <name evidence="1" type="ORF">SAMN06296052_1235</name>
</gene>
<sequence length="63" mass="7374">MRIRKKVKATVPARGSRFLALDTFVKAAEKENWTEQEIQYVIDEVVEAQNDKEGLEILQDYMM</sequence>
<dbReference type="EMBL" id="FZOQ01000023">
    <property type="protein sequence ID" value="SNT07463.1"/>
    <property type="molecule type" value="Genomic_DNA"/>
</dbReference>
<organism evidence="1 2">
    <name type="scientific">Pontibacter ummariensis</name>
    <dbReference type="NCBI Taxonomy" id="1610492"/>
    <lineage>
        <taxon>Bacteria</taxon>
        <taxon>Pseudomonadati</taxon>
        <taxon>Bacteroidota</taxon>
        <taxon>Cytophagia</taxon>
        <taxon>Cytophagales</taxon>
        <taxon>Hymenobacteraceae</taxon>
        <taxon>Pontibacter</taxon>
    </lineage>
</organism>
<name>A0A239JQ30_9BACT</name>
<dbReference type="OrthoDB" id="853805at2"/>
<keyword evidence="2" id="KW-1185">Reference proteome</keyword>
<evidence type="ECO:0000313" key="2">
    <source>
        <dbReference type="Proteomes" id="UP000198432"/>
    </source>
</evidence>
<proteinExistence type="predicted"/>
<evidence type="ECO:0000313" key="1">
    <source>
        <dbReference type="EMBL" id="SNT07463.1"/>
    </source>
</evidence>
<protein>
    <submittedName>
        <fullName evidence="1">Uncharacterized protein</fullName>
    </submittedName>
</protein>
<reference evidence="2" key="1">
    <citation type="submission" date="2017-06" db="EMBL/GenBank/DDBJ databases">
        <authorList>
            <person name="Varghese N."/>
            <person name="Submissions S."/>
        </authorList>
    </citation>
    <scope>NUCLEOTIDE SEQUENCE [LARGE SCALE GENOMIC DNA]</scope>
    <source>
        <strain evidence="2">NKM1</strain>
    </source>
</reference>
<dbReference type="Proteomes" id="UP000198432">
    <property type="component" value="Unassembled WGS sequence"/>
</dbReference>
<accession>A0A239JQ30</accession>